<feature type="transmembrane region" description="Helical" evidence="1">
    <location>
        <begin position="364"/>
        <end position="386"/>
    </location>
</feature>
<evidence type="ECO:0000256" key="1">
    <source>
        <dbReference type="SAM" id="Phobius"/>
    </source>
</evidence>
<keyword evidence="4" id="KW-1185">Reference proteome</keyword>
<evidence type="ECO:0000313" key="3">
    <source>
        <dbReference type="EMBL" id="KAL2044686.1"/>
    </source>
</evidence>
<feature type="transmembrane region" description="Helical" evidence="1">
    <location>
        <begin position="454"/>
        <end position="477"/>
    </location>
</feature>
<comment type="caution">
    <text evidence="3">The sequence shown here is derived from an EMBL/GenBank/DDBJ whole genome shotgun (WGS) entry which is preliminary data.</text>
</comment>
<feature type="transmembrane region" description="Helical" evidence="1">
    <location>
        <begin position="333"/>
        <end position="352"/>
    </location>
</feature>
<accession>A0ABR4AIN5</accession>
<protein>
    <submittedName>
        <fullName evidence="3">Uncharacterized protein</fullName>
    </submittedName>
</protein>
<gene>
    <name evidence="3" type="ORF">N7G274_002460</name>
</gene>
<keyword evidence="1" id="KW-0812">Transmembrane</keyword>
<feature type="signal peptide" evidence="2">
    <location>
        <begin position="1"/>
        <end position="26"/>
    </location>
</feature>
<organism evidence="3 4">
    <name type="scientific">Stereocaulon virgatum</name>
    <dbReference type="NCBI Taxonomy" id="373712"/>
    <lineage>
        <taxon>Eukaryota</taxon>
        <taxon>Fungi</taxon>
        <taxon>Dikarya</taxon>
        <taxon>Ascomycota</taxon>
        <taxon>Pezizomycotina</taxon>
        <taxon>Lecanoromycetes</taxon>
        <taxon>OSLEUM clade</taxon>
        <taxon>Lecanoromycetidae</taxon>
        <taxon>Lecanorales</taxon>
        <taxon>Lecanorineae</taxon>
        <taxon>Stereocaulaceae</taxon>
        <taxon>Stereocaulon</taxon>
    </lineage>
</organism>
<evidence type="ECO:0000256" key="2">
    <source>
        <dbReference type="SAM" id="SignalP"/>
    </source>
</evidence>
<reference evidence="3 4" key="1">
    <citation type="submission" date="2024-09" db="EMBL/GenBank/DDBJ databases">
        <title>Rethinking Asexuality: The Enigmatic Case of Functional Sexual Genes in Lepraria (Stereocaulaceae).</title>
        <authorList>
            <person name="Doellman M."/>
            <person name="Sun Y."/>
            <person name="Barcenas-Pena A."/>
            <person name="Lumbsch H.T."/>
            <person name="Grewe F."/>
        </authorList>
    </citation>
    <scope>NUCLEOTIDE SEQUENCE [LARGE SCALE GENOMIC DNA]</scope>
    <source>
        <strain evidence="3 4">Mercado 3170</strain>
    </source>
</reference>
<sequence>MKGVHSSPSVLHVLFITARQIALTAADAGFHRQQCYGRVTEILESNNSSITITPSMFISRSDLTNPILTLDGCQQLCGSGTGWYPDSGPRLVAWLLPIILLISNMQFAPIGMQRYLLILHLLGDPIDSTWSLLAKLDSWTRCLSRAQKLVKEKIVIKSLAIINASAEEVSLTFDYAPKSKAFDSKGLLVEAALTLSENKSNEILRTLLAIVLYVFQVLAAFVPAVGAASSPSGGRIGTAMLLSWLLSITLLSNAIGDFGSLRNCRQIIAVLRKRLGSQSDQDFYTQSTSKLTLSLVGVQMEIQTPNEASMAWSGAIYSYRPNKPFFHDSGWKLAFISVLPVTIAFGTAFAVLDTGPTYFSCRHILVIVVFSVWLMSALSTSLLSWASFATGKYLWHIILIKDAVIATTTLALIVTSSCGLWNTCYCWSGALVYGERRARVPLNPATVFDRNNRVVYPAMVATGLSLQVCVFGAMLWVGWPGFRALWWSENEKRAALDMRRDTLASSSATQTDTVDLGPPRDLT</sequence>
<keyword evidence="1" id="KW-1133">Transmembrane helix</keyword>
<feature type="transmembrane region" description="Helical" evidence="1">
    <location>
        <begin position="203"/>
        <end position="224"/>
    </location>
</feature>
<feature type="transmembrane region" description="Helical" evidence="1">
    <location>
        <begin position="393"/>
        <end position="413"/>
    </location>
</feature>
<keyword evidence="2" id="KW-0732">Signal</keyword>
<feature type="transmembrane region" description="Helical" evidence="1">
    <location>
        <begin position="91"/>
        <end position="112"/>
    </location>
</feature>
<keyword evidence="1" id="KW-0472">Membrane</keyword>
<name>A0ABR4AIN5_9LECA</name>
<proteinExistence type="predicted"/>
<dbReference type="EMBL" id="JBEFKJ010000008">
    <property type="protein sequence ID" value="KAL2044686.1"/>
    <property type="molecule type" value="Genomic_DNA"/>
</dbReference>
<feature type="chain" id="PRO_5045831519" evidence="2">
    <location>
        <begin position="27"/>
        <end position="523"/>
    </location>
</feature>
<feature type="transmembrane region" description="Helical" evidence="1">
    <location>
        <begin position="236"/>
        <end position="256"/>
    </location>
</feature>
<dbReference type="Proteomes" id="UP001590950">
    <property type="component" value="Unassembled WGS sequence"/>
</dbReference>
<evidence type="ECO:0000313" key="4">
    <source>
        <dbReference type="Proteomes" id="UP001590950"/>
    </source>
</evidence>